<evidence type="ECO:0000313" key="2">
    <source>
        <dbReference type="EMBL" id="RZD15016.1"/>
    </source>
</evidence>
<organism evidence="2 3">
    <name type="scientific">Candidatus Acidulodesulfobacterium ferriphilum</name>
    <dbReference type="NCBI Taxonomy" id="2597223"/>
    <lineage>
        <taxon>Bacteria</taxon>
        <taxon>Deltaproteobacteria</taxon>
        <taxon>Candidatus Acidulodesulfobacterales</taxon>
        <taxon>Candidatus Acidulodesulfobacterium</taxon>
    </lineage>
</organism>
<comment type="caution">
    <text evidence="2">The sequence shown here is derived from an EMBL/GenBank/DDBJ whole genome shotgun (WGS) entry which is preliminary data.</text>
</comment>
<protein>
    <submittedName>
        <fullName evidence="2">DUF3857 domain-containing protein</fullName>
    </submittedName>
</protein>
<reference evidence="2 3" key="1">
    <citation type="submission" date="2019-01" db="EMBL/GenBank/DDBJ databases">
        <title>Insights into ecological role of a new deltaproteobacterial order Candidatus Sinidesulfobacterales (Sva0485) by metagenomics and metatranscriptomics.</title>
        <authorList>
            <person name="Tan S."/>
            <person name="Liu J."/>
            <person name="Fang Y."/>
            <person name="Hedlund B.P."/>
            <person name="Lian Z.H."/>
            <person name="Huang L.Y."/>
            <person name="Li J.T."/>
            <person name="Huang L.N."/>
            <person name="Li W.J."/>
            <person name="Jiang H.C."/>
            <person name="Dong H.L."/>
            <person name="Shu W.S."/>
        </authorList>
    </citation>
    <scope>NUCLEOTIDE SEQUENCE [LARGE SCALE GENOMIC DNA]</scope>
    <source>
        <strain evidence="2">AP3</strain>
    </source>
</reference>
<feature type="domain" description="DUF3857" evidence="1">
    <location>
        <begin position="68"/>
        <end position="240"/>
    </location>
</feature>
<sequence>MRTLKLSLFLVLFSIIISSLNLINPVNSFALGIIRQNKTNKPNEEFKYKKFGAELLKKNVILKLNKNYQAKIYVSESIKILSQRGINRFSEVIIPFSTKYQKVKLLYAYTLLKGMFKIPVGKHAVNVVSPGIAIKYPIYSNIKYLTLSMPAASDGSIINFSYELYNFKPLIKNGAFYSDYFTRTIPVKDTGFTLIYPAGLNINLYLHNIVNKSSVVKQAINIKNKKYIKLYLRIKNIPAIKKESYMPPLKNYRKYISVSTYTSWSRLLNHINKLFIKSEKADKKIKRFVKKSIGGIKNKNNAQKEKIISIYNDFVKSFRYVGIGYGINGYNPEPASFTLSNGYGDSKSLASLLITMLNIEGVRAFPVLVTSLNTSNLNIKSVSPKQFDSVIVGTKINGKRFYLYPDSSSYKAFSLPFSISGRKGVELLSGRRYKFITLPAQKAGMNEKVFKFRGKIDKNGRLNGRIIVIYKGVYSNFKRSSLKDASGYQKKIQAAGFLYNFAPGANIEHLRYKNINNINKNIMLKMKFSDKRYGQARGDKVIFHQIIPEDTGLLHTVLKSRRIYPMVMGYPFKHIAKITIKLPKKSNIYYLPAVLKLSNNAGTASGECSYSKNKNTLNCLYAFESKAPLISVKNYEKYRQLIRTYLGYLKNYYIALSSIYFY</sequence>
<dbReference type="EMBL" id="SGBD01000001">
    <property type="protein sequence ID" value="RZD15016.1"/>
    <property type="molecule type" value="Genomic_DNA"/>
</dbReference>
<dbReference type="InterPro" id="IPR024618">
    <property type="entry name" value="DUF3857"/>
</dbReference>
<evidence type="ECO:0000313" key="3">
    <source>
        <dbReference type="Proteomes" id="UP000320813"/>
    </source>
</evidence>
<name>A0A519BCL2_9DELT</name>
<dbReference type="Gene3D" id="2.60.120.1130">
    <property type="match status" value="1"/>
</dbReference>
<accession>A0A519BCL2</accession>
<gene>
    <name evidence="2" type="ORF">EVJ47_01700</name>
</gene>
<dbReference type="Gene3D" id="3.10.620.30">
    <property type="match status" value="1"/>
</dbReference>
<proteinExistence type="predicted"/>
<dbReference type="Pfam" id="PF12969">
    <property type="entry name" value="DUF3857"/>
    <property type="match status" value="1"/>
</dbReference>
<evidence type="ECO:0000259" key="1">
    <source>
        <dbReference type="Pfam" id="PF12969"/>
    </source>
</evidence>
<dbReference type="Proteomes" id="UP000320813">
    <property type="component" value="Unassembled WGS sequence"/>
</dbReference>
<dbReference type="AlphaFoldDB" id="A0A519BCL2"/>
<dbReference type="Gene3D" id="2.60.40.3140">
    <property type="match status" value="1"/>
</dbReference>